<feature type="transmembrane region" description="Helical" evidence="1">
    <location>
        <begin position="115"/>
        <end position="133"/>
    </location>
</feature>
<protein>
    <submittedName>
        <fullName evidence="2">Uncharacterized protein</fullName>
    </submittedName>
</protein>
<keyword evidence="1" id="KW-1133">Transmembrane helix</keyword>
<feature type="transmembrane region" description="Helical" evidence="1">
    <location>
        <begin position="6"/>
        <end position="24"/>
    </location>
</feature>
<keyword evidence="1" id="KW-0472">Membrane</keyword>
<keyword evidence="3" id="KW-1185">Reference proteome</keyword>
<evidence type="ECO:0000256" key="1">
    <source>
        <dbReference type="SAM" id="Phobius"/>
    </source>
</evidence>
<gene>
    <name evidence="2" type="ORF">CGZ75_07960</name>
</gene>
<feature type="transmembrane region" description="Helical" evidence="1">
    <location>
        <begin position="31"/>
        <end position="50"/>
    </location>
</feature>
<proteinExistence type="predicted"/>
<organism evidence="2 3">
    <name type="scientific">Paenibacillus herberti</name>
    <dbReference type="NCBI Taxonomy" id="1619309"/>
    <lineage>
        <taxon>Bacteria</taxon>
        <taxon>Bacillati</taxon>
        <taxon>Bacillota</taxon>
        <taxon>Bacilli</taxon>
        <taxon>Bacillales</taxon>
        <taxon>Paenibacillaceae</taxon>
        <taxon>Paenibacillus</taxon>
    </lineage>
</organism>
<dbReference type="EMBL" id="NMUQ01000001">
    <property type="protein sequence ID" value="OXM16585.1"/>
    <property type="molecule type" value="Genomic_DNA"/>
</dbReference>
<dbReference type="OrthoDB" id="2661190at2"/>
<dbReference type="Proteomes" id="UP000215145">
    <property type="component" value="Unassembled WGS sequence"/>
</dbReference>
<keyword evidence="1" id="KW-0812">Transmembrane</keyword>
<sequence length="146" mass="16839">MLRNNLLSLAAHAIVLIFSGLLSSMAGRQPLWIYFVVLLSFFGYALFGYLYMHQMRTSLQNFASVSLASLIGLLIGVYCWSFPSLMGFNWMIFLFYNLYAFLLADFVPFSPEPKLTIWFFIVPSLFLWIGMGLNSRKMYPSKKIKD</sequence>
<name>A0A229P3V5_9BACL</name>
<evidence type="ECO:0000313" key="2">
    <source>
        <dbReference type="EMBL" id="OXM16585.1"/>
    </source>
</evidence>
<dbReference type="RefSeq" id="WP_089523669.1">
    <property type="nucleotide sequence ID" value="NZ_NMUQ01000001.1"/>
</dbReference>
<evidence type="ECO:0000313" key="3">
    <source>
        <dbReference type="Proteomes" id="UP000215145"/>
    </source>
</evidence>
<accession>A0A229P3V5</accession>
<comment type="caution">
    <text evidence="2">The sequence shown here is derived from an EMBL/GenBank/DDBJ whole genome shotgun (WGS) entry which is preliminary data.</text>
</comment>
<dbReference type="AlphaFoldDB" id="A0A229P3V5"/>
<reference evidence="2 3" key="1">
    <citation type="submission" date="2017-07" db="EMBL/GenBank/DDBJ databases">
        <title>Paenibacillus herberti R33 genome sequencing and assembly.</title>
        <authorList>
            <person name="Su W."/>
        </authorList>
    </citation>
    <scope>NUCLEOTIDE SEQUENCE [LARGE SCALE GENOMIC DNA]</scope>
    <source>
        <strain evidence="2 3">R33</strain>
    </source>
</reference>